<evidence type="ECO:0000313" key="2">
    <source>
        <dbReference type="Proteomes" id="UP000432089"/>
    </source>
</evidence>
<sequence length="771" mass="84724">MADNLDLSTGAAFDAQTLAGTAPAYEADAAAVDYDLVFVADPRLEGGTSTALAEEIAAASQVGLRLGLLMVRGSLLGRASRWMHPGLQALVDAGAVAIVDPALPARTRLAVVHHPTIFALPPRRMVRVAAGRTVLVLHHPRLDRAGAVQYDLAAVAETCGRAFGCDVEIAPVSTIVRRSLPATLPDGVSVLAEDWYNVFERSGWKQRGSDPPRYPVRIGRHARPDPRKWPDTREEALAVYSPDPEFCTVSILGGGAFLGELYGELPENWRILPFAFDGVDAFLAGLDFFVYFHGSAWSEAFGRVVVEAMAAGVPVILPAYLHDSFGDAALYCAPDGVQELVEQLVEQQSRYYLQVRRGHAFVARHSHRSFVERLGRLIDPRPAPTRARAVAGPRPAPRRGKSILFVSTNGIGLGHLTRQMAIADRLPDGVGAIFATMSYAMKIAADAGYPTHFISYHRHYGADPKRWNRALREELFDLIAFTRPEAIAYDGSYLFAGLLDAIAEFPATPSFWIRRPMWRDSHAVGLAGAETFDHVVEPGELADRFDAGPTKPLQQFAYLTAPVLHLDPAQRLGRDAARRALELPEDACVVALQLGSGRNFDMRPIRDGVIAFARRRKLIVLEFASPIRDEFAAREPAADNHRIVECFPTFLYSQAFDFAVAAAGYNTFHENVFGAVPTIFVPNEAAEMDIQLNRARFADIFGYGCLLRRDHERSGLTELLDRMLDPSERAEIARRCRRLSYRNGAADIARLMAQSTCYLRTDLPFVQAAAG</sequence>
<dbReference type="EMBL" id="VZDO01000003">
    <property type="protein sequence ID" value="KAB0681353.1"/>
    <property type="molecule type" value="Genomic_DNA"/>
</dbReference>
<dbReference type="PANTHER" id="PTHR21015">
    <property type="entry name" value="UDP-N-ACETYLGLUCOSAMINE--N-ACETYLMURAMYL-(PENTAPEPTIDE) PYROPHOSPHORYL-UNDECAPRENOL N-ACETYLGLUCOSAMINE TRANSFERASE 1"/>
    <property type="match status" value="1"/>
</dbReference>
<organism evidence="1 2">
    <name type="scientific">Plantimonas leprariae</name>
    <dbReference type="NCBI Taxonomy" id="2615207"/>
    <lineage>
        <taxon>Bacteria</taxon>
        <taxon>Pseudomonadati</taxon>
        <taxon>Pseudomonadota</taxon>
        <taxon>Alphaproteobacteria</taxon>
        <taxon>Hyphomicrobiales</taxon>
        <taxon>Aurantimonadaceae</taxon>
        <taxon>Plantimonas</taxon>
    </lineage>
</organism>
<keyword evidence="2" id="KW-1185">Reference proteome</keyword>
<proteinExistence type="predicted"/>
<protein>
    <submittedName>
        <fullName evidence="1">Glycosyltransferase</fullName>
    </submittedName>
</protein>
<evidence type="ECO:0000313" key="1">
    <source>
        <dbReference type="EMBL" id="KAB0681353.1"/>
    </source>
</evidence>
<dbReference type="Proteomes" id="UP000432089">
    <property type="component" value="Unassembled WGS sequence"/>
</dbReference>
<dbReference type="SUPFAM" id="SSF53756">
    <property type="entry name" value="UDP-Glycosyltransferase/glycogen phosphorylase"/>
    <property type="match status" value="2"/>
</dbReference>
<gene>
    <name evidence="1" type="ORF">F6X38_05565</name>
</gene>
<dbReference type="PANTHER" id="PTHR21015:SF22">
    <property type="entry name" value="GLYCOSYLTRANSFERASE"/>
    <property type="match status" value="1"/>
</dbReference>
<keyword evidence="1" id="KW-0808">Transferase</keyword>
<comment type="caution">
    <text evidence="1">The sequence shown here is derived from an EMBL/GenBank/DDBJ whole genome shotgun (WGS) entry which is preliminary data.</text>
</comment>
<name>A0A7V7PRN3_9HYPH</name>
<accession>A0A7V7PRN3</accession>
<dbReference type="Gene3D" id="3.40.50.2000">
    <property type="entry name" value="Glycogen Phosphorylase B"/>
    <property type="match status" value="2"/>
</dbReference>
<dbReference type="RefSeq" id="WP_150968608.1">
    <property type="nucleotide sequence ID" value="NZ_VZDO01000003.1"/>
</dbReference>
<dbReference type="AlphaFoldDB" id="A0A7V7PRN3"/>
<dbReference type="GO" id="GO:0016757">
    <property type="term" value="F:glycosyltransferase activity"/>
    <property type="evidence" value="ECO:0007669"/>
    <property type="project" value="TreeGrafter"/>
</dbReference>
<reference evidence="1 2" key="1">
    <citation type="submission" date="2019-09" db="EMBL/GenBank/DDBJ databases">
        <title>YIM 132180 draft genome.</title>
        <authorList>
            <person name="Zhang K."/>
        </authorList>
    </citation>
    <scope>NUCLEOTIDE SEQUENCE [LARGE SCALE GENOMIC DNA]</scope>
    <source>
        <strain evidence="1 2">YIM 132180</strain>
    </source>
</reference>